<dbReference type="OrthoDB" id="2506278at2759"/>
<keyword evidence="1" id="KW-0472">Membrane</keyword>
<dbReference type="EMBL" id="LAVV01010353">
    <property type="protein sequence ID" value="KNZ49174.1"/>
    <property type="molecule type" value="Genomic_DNA"/>
</dbReference>
<accession>A0A0L6UKW8</accession>
<sequence length="286" mass="33057">MPEHIPSSQGIKNYFLTLVIASLRLMIFIYLILSKTQLPESAIPSPSLLYSSIYLIIHCFHCHITSYQIRTPLSSQHLLSAFIPLHYHLPSIQITIPQLHALFTTYLHPALENPKSSPQKTCPDPRKTRWNHQHLLSTPKNQPTLAQGKDQSYLVFKNPIGHYQPRFVKIRPLENAAMQEEDIILQISNLIRNPDLLRENKDMSGRTTNNWDLIKNQMIGRWGWMTPLIQYNRKNLDNIISRAIAAPKFLPQKIQNQIIKPNQISPLNFLCSTYQTLILKSTTLLR</sequence>
<keyword evidence="1" id="KW-1133">Transmembrane helix</keyword>
<evidence type="ECO:0000313" key="2">
    <source>
        <dbReference type="EMBL" id="KNZ49174.1"/>
    </source>
</evidence>
<gene>
    <name evidence="2" type="ORF">VP01_516g9</name>
</gene>
<evidence type="ECO:0000256" key="1">
    <source>
        <dbReference type="SAM" id="Phobius"/>
    </source>
</evidence>
<dbReference type="AlphaFoldDB" id="A0A0L6UKW8"/>
<reference evidence="2 3" key="1">
    <citation type="submission" date="2015-08" db="EMBL/GenBank/DDBJ databases">
        <title>Next Generation Sequencing and Analysis of the Genome of Puccinia sorghi L Schw, the Causal Agent of Maize Common Rust.</title>
        <authorList>
            <person name="Rochi L."/>
            <person name="Burguener G."/>
            <person name="Darino M."/>
            <person name="Turjanski A."/>
            <person name="Kreff E."/>
            <person name="Dieguez M.J."/>
            <person name="Sacco F."/>
        </authorList>
    </citation>
    <scope>NUCLEOTIDE SEQUENCE [LARGE SCALE GENOMIC DNA]</scope>
    <source>
        <strain evidence="2 3">RO10H11247</strain>
    </source>
</reference>
<dbReference type="VEuPathDB" id="FungiDB:VP01_516g9"/>
<keyword evidence="1" id="KW-0812">Transmembrane</keyword>
<proteinExistence type="predicted"/>
<keyword evidence="3" id="KW-1185">Reference proteome</keyword>
<evidence type="ECO:0000313" key="3">
    <source>
        <dbReference type="Proteomes" id="UP000037035"/>
    </source>
</evidence>
<protein>
    <submittedName>
        <fullName evidence="2">Uncharacterized protein</fullName>
    </submittedName>
</protein>
<organism evidence="2 3">
    <name type="scientific">Puccinia sorghi</name>
    <dbReference type="NCBI Taxonomy" id="27349"/>
    <lineage>
        <taxon>Eukaryota</taxon>
        <taxon>Fungi</taxon>
        <taxon>Dikarya</taxon>
        <taxon>Basidiomycota</taxon>
        <taxon>Pucciniomycotina</taxon>
        <taxon>Pucciniomycetes</taxon>
        <taxon>Pucciniales</taxon>
        <taxon>Pucciniaceae</taxon>
        <taxon>Puccinia</taxon>
    </lineage>
</organism>
<feature type="transmembrane region" description="Helical" evidence="1">
    <location>
        <begin position="14"/>
        <end position="33"/>
    </location>
</feature>
<dbReference type="Proteomes" id="UP000037035">
    <property type="component" value="Unassembled WGS sequence"/>
</dbReference>
<comment type="caution">
    <text evidence="2">The sequence shown here is derived from an EMBL/GenBank/DDBJ whole genome shotgun (WGS) entry which is preliminary data.</text>
</comment>
<name>A0A0L6UKW8_9BASI</name>